<dbReference type="GeneID" id="45099652"/>
<evidence type="ECO:0000313" key="1">
    <source>
        <dbReference type="EMBL" id="ABB08528.1"/>
    </source>
</evidence>
<organism evidence="1 2">
    <name type="scientific">Burkholderia lata (strain ATCC 17760 / DSM 23089 / LMG 22485 / NCIMB 9086 / R18194 / 383)</name>
    <dbReference type="NCBI Taxonomy" id="482957"/>
    <lineage>
        <taxon>Bacteria</taxon>
        <taxon>Pseudomonadati</taxon>
        <taxon>Pseudomonadota</taxon>
        <taxon>Betaproteobacteria</taxon>
        <taxon>Burkholderiales</taxon>
        <taxon>Burkholderiaceae</taxon>
        <taxon>Burkholderia</taxon>
        <taxon>Burkholderia cepacia complex</taxon>
    </lineage>
</organism>
<dbReference type="EMBL" id="CP000151">
    <property type="protein sequence ID" value="ABB08528.1"/>
    <property type="molecule type" value="Genomic_DNA"/>
</dbReference>
<sequence length="103" mass="11195">MMAALNKTFTLTGGDGKPFASPVRGTFGGHRGGKLYGRLDCRAALRAIERGGYTKYRVFFLDEATAIAAGYRPCAVCLPKEYAAWKQARSVQAPTSAYKEPRS</sequence>
<keyword evidence="2" id="KW-1185">Reference proteome</keyword>
<dbReference type="Gene3D" id="3.40.10.10">
    <property type="entry name" value="DNA Methylphosphotriester Repair Domain"/>
    <property type="match status" value="1"/>
</dbReference>
<accession>Q39G88</accession>
<gene>
    <name evidence="1" type="ordered locus">Bcep18194_A4933</name>
</gene>
<name>Q39G88_BURL3</name>
<evidence type="ECO:0000313" key="2">
    <source>
        <dbReference type="Proteomes" id="UP000002705"/>
    </source>
</evidence>
<proteinExistence type="predicted"/>
<dbReference type="SUPFAM" id="SSF57884">
    <property type="entry name" value="Ada DNA repair protein, N-terminal domain (N-Ada 10)"/>
    <property type="match status" value="1"/>
</dbReference>
<dbReference type="HOGENOM" id="CLU_173932_0_0_4"/>
<dbReference type="PATRIC" id="fig|482957.22.peg.1860"/>
<dbReference type="Proteomes" id="UP000002705">
    <property type="component" value="Chromosome 1"/>
</dbReference>
<dbReference type="AlphaFoldDB" id="Q39G88"/>
<dbReference type="KEGG" id="bur:Bcep18194_A4933"/>
<dbReference type="RefSeq" id="WP_011352086.1">
    <property type="nucleotide sequence ID" value="NC_007510.1"/>
</dbReference>
<dbReference type="InterPro" id="IPR035451">
    <property type="entry name" value="Ada-like_dom_sf"/>
</dbReference>
<reference evidence="1" key="1">
    <citation type="submission" date="2009-01" db="EMBL/GenBank/DDBJ databases">
        <title>Complete sequence of chromosome 1 of Burkholderia sp. 383.</title>
        <authorList>
            <consortium name="US DOE Joint Genome Institute"/>
            <person name="Copeland A."/>
            <person name="Lucas S."/>
            <person name="Lapidus A."/>
            <person name="Barry K."/>
            <person name="Detter J.C."/>
            <person name="Glavina T."/>
            <person name="Hammon N."/>
            <person name="Israni S."/>
            <person name="Pitluck S."/>
            <person name="Chain P."/>
            <person name="Malfatti S."/>
            <person name="Shin M."/>
            <person name="Vergez L."/>
            <person name="Schmutz J."/>
            <person name="Larimer F."/>
            <person name="Land M."/>
            <person name="Kyrpides N."/>
            <person name="Lykidis A."/>
            <person name="Richardson P."/>
        </authorList>
    </citation>
    <scope>NUCLEOTIDE SEQUENCE</scope>
    <source>
        <strain evidence="1">383</strain>
    </source>
</reference>
<protein>
    <submittedName>
        <fullName evidence="1">Uncharacterized protein</fullName>
    </submittedName>
</protein>